<name>A0ABZ3EQZ3_9FIRM</name>
<protein>
    <submittedName>
        <fullName evidence="2">Uncharacterized protein</fullName>
    </submittedName>
</protein>
<feature type="coiled-coil region" evidence="1">
    <location>
        <begin position="13"/>
        <end position="40"/>
    </location>
</feature>
<dbReference type="EMBL" id="CP146256">
    <property type="protein sequence ID" value="XAH72633.1"/>
    <property type="molecule type" value="Genomic_DNA"/>
</dbReference>
<dbReference type="Proteomes" id="UP001451571">
    <property type="component" value="Chromosome"/>
</dbReference>
<keyword evidence="1" id="KW-0175">Coiled coil</keyword>
<accession>A0ABZ3EQZ3</accession>
<gene>
    <name evidence="2" type="ORF">V6984_14070</name>
</gene>
<organism evidence="2 3">
    <name type="scientific">Kineothrix sedimenti</name>
    <dbReference type="NCBI Taxonomy" id="3123317"/>
    <lineage>
        <taxon>Bacteria</taxon>
        <taxon>Bacillati</taxon>
        <taxon>Bacillota</taxon>
        <taxon>Clostridia</taxon>
        <taxon>Lachnospirales</taxon>
        <taxon>Lachnospiraceae</taxon>
        <taxon>Kineothrix</taxon>
    </lineage>
</organism>
<sequence>MAGRPKKPLEDRIAEKEALISSLQTRIKSEQSELEALYNEKKLKDLESLSDLLNTSGLSPDEITEAIESYISQKK</sequence>
<proteinExistence type="predicted"/>
<evidence type="ECO:0000313" key="2">
    <source>
        <dbReference type="EMBL" id="XAH72633.1"/>
    </source>
</evidence>
<evidence type="ECO:0000313" key="3">
    <source>
        <dbReference type="Proteomes" id="UP001451571"/>
    </source>
</evidence>
<dbReference type="RefSeq" id="WP_342756247.1">
    <property type="nucleotide sequence ID" value="NZ_CP146256.1"/>
</dbReference>
<reference evidence="2 3" key="1">
    <citation type="submission" date="2024-02" db="EMBL/GenBank/DDBJ databases">
        <title>Bacterial strain from lacustrine sediment.</title>
        <authorList>
            <person name="Petit C."/>
            <person name="Fadhlaoui K."/>
        </authorList>
    </citation>
    <scope>NUCLEOTIDE SEQUENCE [LARGE SCALE GENOMIC DNA]</scope>
    <source>
        <strain evidence="2 3">IPX-CK</strain>
    </source>
</reference>
<evidence type="ECO:0000256" key="1">
    <source>
        <dbReference type="SAM" id="Coils"/>
    </source>
</evidence>
<keyword evidence="3" id="KW-1185">Reference proteome</keyword>